<evidence type="ECO:0000313" key="1">
    <source>
        <dbReference type="EMBL" id="NMQ05551.1"/>
    </source>
</evidence>
<keyword evidence="2" id="KW-1185">Reference proteome</keyword>
<accession>A0ABX1T9D4</accession>
<proteinExistence type="predicted"/>
<dbReference type="EMBL" id="SPMX01000022">
    <property type="protein sequence ID" value="NMQ05551.1"/>
    <property type="molecule type" value="Genomic_DNA"/>
</dbReference>
<sequence length="80" mass="9101">MAKLENAATPDANRIDVIFRRIVSPRGNREVARANLGDRVLNRRADEAEDDFVERAKVEALARTDRRPCCVILLPQQVMQ</sequence>
<name>A0ABX1T9D4_9PROT</name>
<comment type="caution">
    <text evidence="1">The sequence shown here is derived from an EMBL/GenBank/DDBJ whole genome shotgun (WGS) entry which is preliminary data.</text>
</comment>
<protein>
    <submittedName>
        <fullName evidence="1">Uncharacterized protein</fullName>
    </submittedName>
</protein>
<organism evidence="1 2">
    <name type="scientific">Candidatus Accumulibacter contiguus</name>
    <dbReference type="NCBI Taxonomy" id="2954381"/>
    <lineage>
        <taxon>Bacteria</taxon>
        <taxon>Pseudomonadati</taxon>
        <taxon>Pseudomonadota</taxon>
        <taxon>Betaproteobacteria</taxon>
        <taxon>Candidatus Accumulibacter</taxon>
    </lineage>
</organism>
<evidence type="ECO:0000313" key="2">
    <source>
        <dbReference type="Proteomes" id="UP000886469"/>
    </source>
</evidence>
<dbReference type="Proteomes" id="UP000886469">
    <property type="component" value="Unassembled WGS sequence"/>
</dbReference>
<gene>
    <name evidence="1" type="ORF">E4Q08_09880</name>
</gene>
<reference evidence="1" key="1">
    <citation type="submission" date="2019-03" db="EMBL/GenBank/DDBJ databases">
        <title>Metabolic reconstructions from genomes of highly enriched 'Candidatus Accumulibacter' and 'Candidatus Competibacter' bioreactor populations.</title>
        <authorList>
            <person name="Annavajhala M.K."/>
            <person name="Welles L."/>
            <person name="Abbas B."/>
            <person name="Sorokin D."/>
            <person name="Park H."/>
            <person name="Van Loosdrecht M."/>
            <person name="Chandran K."/>
        </authorList>
    </citation>
    <scope>NUCLEOTIDE SEQUENCE</scope>
    <source>
        <strain evidence="1">SBR_L</strain>
    </source>
</reference>